<gene>
    <name evidence="21" type="ORF">L195_g000063</name>
</gene>
<dbReference type="EC" id="7.6.2.1" evidence="18"/>
<dbReference type="GO" id="GO:0045332">
    <property type="term" value="P:phospholipid translocation"/>
    <property type="evidence" value="ECO:0007669"/>
    <property type="project" value="TreeGrafter"/>
</dbReference>
<feature type="binding site" evidence="16">
    <location>
        <position position="471"/>
    </location>
    <ligand>
        <name>ATP</name>
        <dbReference type="ChEBI" id="CHEBI:30616"/>
    </ligand>
</feature>
<dbReference type="STRING" id="57577.A0A2K3NKT2"/>
<evidence type="ECO:0000313" key="21">
    <source>
        <dbReference type="EMBL" id="PNY03656.1"/>
    </source>
</evidence>
<evidence type="ECO:0000259" key="20">
    <source>
        <dbReference type="Pfam" id="PF16212"/>
    </source>
</evidence>
<dbReference type="InterPro" id="IPR008250">
    <property type="entry name" value="ATPase_P-typ_transduc_dom_A_sf"/>
</dbReference>
<evidence type="ECO:0000256" key="7">
    <source>
        <dbReference type="ARBA" id="ARBA00022723"/>
    </source>
</evidence>
<comment type="cofactor">
    <cofactor evidence="17">
        <name>Mg(2+)</name>
        <dbReference type="ChEBI" id="CHEBI:18420"/>
    </cofactor>
</comment>
<feature type="domain" description="P-type ATPase A" evidence="19">
    <location>
        <begin position="4"/>
        <end position="67"/>
    </location>
</feature>
<proteinExistence type="inferred from homology"/>
<feature type="binding site" evidence="16">
    <location>
        <position position="682"/>
    </location>
    <ligand>
        <name>ATP</name>
        <dbReference type="ChEBI" id="CHEBI:30616"/>
    </ligand>
</feature>
<dbReference type="Pfam" id="PF00122">
    <property type="entry name" value="E1-E2_ATPase"/>
    <property type="match status" value="1"/>
</dbReference>
<evidence type="ECO:0000313" key="22">
    <source>
        <dbReference type="Proteomes" id="UP000236291"/>
    </source>
</evidence>
<dbReference type="Pfam" id="PF16212">
    <property type="entry name" value="PhoLip_ATPase_C"/>
    <property type="match status" value="1"/>
</dbReference>
<dbReference type="Pfam" id="PF13246">
    <property type="entry name" value="Cation_ATPase"/>
    <property type="match status" value="1"/>
</dbReference>
<dbReference type="InterPro" id="IPR044492">
    <property type="entry name" value="P_typ_ATPase_HD_dom"/>
</dbReference>
<evidence type="ECO:0000256" key="9">
    <source>
        <dbReference type="ARBA" id="ARBA00022840"/>
    </source>
</evidence>
<feature type="binding site" evidence="16">
    <location>
        <position position="821"/>
    </location>
    <ligand>
        <name>ATP</name>
        <dbReference type="ChEBI" id="CHEBI:30616"/>
    </ligand>
</feature>
<keyword evidence="12 18" id="KW-1133">Transmembrane helix</keyword>
<evidence type="ECO:0000256" key="3">
    <source>
        <dbReference type="ARBA" id="ARBA00008109"/>
    </source>
</evidence>
<dbReference type="InterPro" id="IPR032630">
    <property type="entry name" value="P_typ_ATPase_c"/>
</dbReference>
<feature type="transmembrane region" description="Helical" evidence="18">
    <location>
        <begin position="1055"/>
        <end position="1084"/>
    </location>
</feature>
<feature type="binding site" evidence="16">
    <location>
        <position position="680"/>
    </location>
    <ligand>
        <name>ATP</name>
        <dbReference type="ChEBI" id="CHEBI:30616"/>
    </ligand>
</feature>
<feature type="binding site" evidence="17">
    <location>
        <position position="291"/>
    </location>
    <ligand>
        <name>Mg(2+)</name>
        <dbReference type="ChEBI" id="CHEBI:18420"/>
    </ligand>
</feature>
<keyword evidence="9 16" id="KW-0067">ATP-binding</keyword>
<evidence type="ECO:0000256" key="14">
    <source>
        <dbReference type="ARBA" id="ARBA00034036"/>
    </source>
</evidence>
<feature type="binding site" evidence="16">
    <location>
        <position position="797"/>
    </location>
    <ligand>
        <name>ATP</name>
        <dbReference type="ChEBI" id="CHEBI:30616"/>
    </ligand>
</feature>
<evidence type="ECO:0000256" key="16">
    <source>
        <dbReference type="PIRSR" id="PIRSR606539-2"/>
    </source>
</evidence>
<dbReference type="NCBIfam" id="TIGR01652">
    <property type="entry name" value="ATPase-Plipid"/>
    <property type="match status" value="2"/>
</dbReference>
<feature type="transmembrane region" description="Helical" evidence="18">
    <location>
        <begin position="1021"/>
        <end position="1043"/>
    </location>
</feature>
<dbReference type="SUPFAM" id="SSF56784">
    <property type="entry name" value="HAD-like"/>
    <property type="match status" value="1"/>
</dbReference>
<keyword evidence="8 16" id="KW-0547">Nucleotide-binding</keyword>
<feature type="binding site" evidence="17">
    <location>
        <position position="817"/>
    </location>
    <ligand>
        <name>Mg(2+)</name>
        <dbReference type="ChEBI" id="CHEBI:18420"/>
    </ligand>
</feature>
<dbReference type="CDD" id="cd02073">
    <property type="entry name" value="P-type_ATPase_APLT_Dnf-like"/>
    <property type="match status" value="1"/>
</dbReference>
<dbReference type="GO" id="GO:0005783">
    <property type="term" value="C:endoplasmic reticulum"/>
    <property type="evidence" value="ECO:0007669"/>
    <property type="project" value="UniProtKB-ARBA"/>
</dbReference>
<feature type="transmembrane region" description="Helical" evidence="18">
    <location>
        <begin position="874"/>
        <end position="892"/>
    </location>
</feature>
<dbReference type="GO" id="GO:0000139">
    <property type="term" value="C:Golgi membrane"/>
    <property type="evidence" value="ECO:0007669"/>
    <property type="project" value="GOC"/>
</dbReference>
<dbReference type="InterPro" id="IPR023214">
    <property type="entry name" value="HAD_sf"/>
</dbReference>
<reference evidence="21 22" key="2">
    <citation type="journal article" date="2017" name="Front. Plant Sci.">
        <title>Gene Classification and Mining of Molecular Markers Useful in Red Clover (Trifolium pratense) Breeding.</title>
        <authorList>
            <person name="Istvanek J."/>
            <person name="Dluhosova J."/>
            <person name="Dluhos P."/>
            <person name="Patkova L."/>
            <person name="Nedelnik J."/>
            <person name="Repkova J."/>
        </authorList>
    </citation>
    <scope>NUCLEOTIDE SEQUENCE [LARGE SCALE GENOMIC DNA]</scope>
    <source>
        <strain evidence="22">cv. Tatra</strain>
        <tissue evidence="21">Young leaves</tissue>
    </source>
</reference>
<evidence type="ECO:0000256" key="10">
    <source>
        <dbReference type="ARBA" id="ARBA00022842"/>
    </source>
</evidence>
<dbReference type="PRINTS" id="PR00119">
    <property type="entry name" value="CATATPASE"/>
</dbReference>
<feature type="active site" description="4-aspartylphosphate intermediate" evidence="15">
    <location>
        <position position="291"/>
    </location>
</feature>
<evidence type="ECO:0000256" key="6">
    <source>
        <dbReference type="ARBA" id="ARBA00022692"/>
    </source>
</evidence>
<evidence type="ECO:0000256" key="11">
    <source>
        <dbReference type="ARBA" id="ARBA00022967"/>
    </source>
</evidence>
<dbReference type="FunFam" id="3.40.50.1000:FF:000001">
    <property type="entry name" value="Phospholipid-transporting ATPase IC"/>
    <property type="match status" value="1"/>
</dbReference>
<dbReference type="InterPro" id="IPR023299">
    <property type="entry name" value="ATPase_P-typ_cyto_dom_N"/>
</dbReference>
<dbReference type="FunFam" id="2.70.150.10:FF:000021">
    <property type="entry name" value="Phospholipid-transporting ATPase"/>
    <property type="match status" value="1"/>
</dbReference>
<dbReference type="InterPro" id="IPR023298">
    <property type="entry name" value="ATPase_P-typ_TM_dom_sf"/>
</dbReference>
<comment type="catalytic activity">
    <reaction evidence="14 18">
        <text>ATP + H2O + phospholipidSide 1 = ADP + phosphate + phospholipidSide 2.</text>
        <dbReference type="EC" id="7.6.2.1"/>
    </reaction>
</comment>
<dbReference type="InterPro" id="IPR059000">
    <property type="entry name" value="ATPase_P-type_domA"/>
</dbReference>
<dbReference type="GO" id="GO:0005524">
    <property type="term" value="F:ATP binding"/>
    <property type="evidence" value="ECO:0007669"/>
    <property type="project" value="UniProtKB-UniRule"/>
</dbReference>
<dbReference type="AlphaFoldDB" id="A0A2K3NKT2"/>
<dbReference type="GO" id="GO:0005886">
    <property type="term" value="C:plasma membrane"/>
    <property type="evidence" value="ECO:0007669"/>
    <property type="project" value="UniProtKB-SubCell"/>
</dbReference>
<keyword evidence="7 17" id="KW-0479">Metal-binding</keyword>
<dbReference type="InterPro" id="IPR018303">
    <property type="entry name" value="ATPase_P-typ_P_site"/>
</dbReference>
<feature type="binding site" evidence="16">
    <location>
        <position position="400"/>
    </location>
    <ligand>
        <name>ATP</name>
        <dbReference type="ChEBI" id="CHEBI:30616"/>
    </ligand>
</feature>
<comment type="similarity">
    <text evidence="3 18">Belongs to the cation transport ATPase (P-type) (TC 3.A.3) family. Type IV subfamily.</text>
</comment>
<evidence type="ECO:0000256" key="1">
    <source>
        <dbReference type="ARBA" id="ARBA00004127"/>
    </source>
</evidence>
<keyword evidence="10 17" id="KW-0460">Magnesium</keyword>
<dbReference type="FunFam" id="3.40.1110.10:FF:000029">
    <property type="entry name" value="Phospholipid-transporting ATPase"/>
    <property type="match status" value="1"/>
</dbReference>
<dbReference type="PANTHER" id="PTHR24092">
    <property type="entry name" value="PROBABLE PHOSPHOLIPID-TRANSPORTING ATPASE"/>
    <property type="match status" value="1"/>
</dbReference>
<feature type="transmembrane region" description="Helical" evidence="18">
    <location>
        <begin position="957"/>
        <end position="975"/>
    </location>
</feature>
<feature type="binding site" evidence="16">
    <location>
        <position position="791"/>
    </location>
    <ligand>
        <name>ATP</name>
        <dbReference type="ChEBI" id="CHEBI:30616"/>
    </ligand>
</feature>
<evidence type="ECO:0000256" key="17">
    <source>
        <dbReference type="PIRSR" id="PIRSR606539-3"/>
    </source>
</evidence>
<accession>A0A2K3NKT2</accession>
<dbReference type="Gene3D" id="3.40.1110.10">
    <property type="entry name" value="Calcium-transporting ATPase, cytoplasmic domain N"/>
    <property type="match status" value="1"/>
</dbReference>
<feature type="binding site" evidence="16">
    <location>
        <position position="681"/>
    </location>
    <ligand>
        <name>ATP</name>
        <dbReference type="ChEBI" id="CHEBI:30616"/>
    </ligand>
</feature>
<keyword evidence="4" id="KW-0813">Transport</keyword>
<dbReference type="PANTHER" id="PTHR24092:SF180">
    <property type="entry name" value="PHOSPHOLIPID-TRANSPORTING ATPASE DNF1-RELATED"/>
    <property type="match status" value="1"/>
</dbReference>
<dbReference type="NCBIfam" id="TIGR01494">
    <property type="entry name" value="ATPase_P-type"/>
    <property type="match status" value="1"/>
</dbReference>
<evidence type="ECO:0000256" key="15">
    <source>
        <dbReference type="PIRSR" id="PIRSR606539-1"/>
    </source>
</evidence>
<dbReference type="InterPro" id="IPR036412">
    <property type="entry name" value="HAD-like_sf"/>
</dbReference>
<protein>
    <recommendedName>
        <fullName evidence="18">Phospholipid-transporting ATPase</fullName>
        <ecNumber evidence="18">7.6.2.1</ecNumber>
    </recommendedName>
</protein>
<dbReference type="SUPFAM" id="SSF81660">
    <property type="entry name" value="Metal cation-transporting ATPase, ATP-binding domain N"/>
    <property type="match status" value="1"/>
</dbReference>
<dbReference type="SFLD" id="SFLDF00027">
    <property type="entry name" value="p-type_atpase"/>
    <property type="match status" value="1"/>
</dbReference>
<evidence type="ECO:0000259" key="19">
    <source>
        <dbReference type="Pfam" id="PF00122"/>
    </source>
</evidence>
<keyword evidence="13 18" id="KW-0472">Membrane</keyword>
<feature type="transmembrane region" description="Helical" evidence="18">
    <location>
        <begin position="218"/>
        <end position="244"/>
    </location>
</feature>
<sequence length="1185" mass="135135">MAINNNRVHVLQDKEWVSIPWKKLQVGDIVKVKQDGFIPADLLFLASTNVDGVCYIETANLDGETNLKIRKALEKTWDYVTPEKASEFKGEIQCEQPNNSLYTFTGNLIIQDQTIPLSPNQLLLRGCSLRNTGHIVGVVIFTGHETKVMMNAMNVPSKRSTLERKLDKLILTLFATLFTMCFIGAVGSSIFVNTKYFYLHLDSTEEDGLAQFNPGNRIGVFLLTMFTLITLYSTIIPISLYVSIEMIKFIQSTKFINNDLHMYHHETNTPALARTSNLNEELGQVEYIFSDKTGTLTRNLMEFFKCSIRGEVYGNGVTEIEKGIAERRGIKLEENISPNAVRERGFNFDDARLMGGAWRNEPNPDSCKEFFRCLAICHTVLPEGDEFPEKIRYQAASPDEAALVIAAKNFGFFFYRRTPTMIYVRESHAEKMDIIQDVSYEILNVLEFNSTRKRQSVVCRYPNGRLVLYCKGADNVIYERLVDGSNDIKTVTREHLEQFGSAGLRTLCLAYKELHPDVYENWNKKFLHAKSSLSDREKKLDEVHSYLCSGSVLEYLLPNPLSFLLTAHEADNCPTYCHRGISTLLCLEMKVLEPVIEVGQGGNEGDYGTISRGEDYPNLYKDFYSTISRHLTHNTMKVAELIENDLILIGSTAIEDKLQDGVPACIDTLQRAGIKIWVLTGDKIETAINIAYACNLINNEMKQFIISSETDAIREVEERGDQVEIARFIREEVKKELTKCLEEVRSYFSSPPAPNLALVIDGKCLMYALDPSLRVILLNLSLNCHSVVCCRVSPLQKAQVTALVKNGARKITLGIGDGANDVSMIQAAHVGVGISGMEGMQAVMASDFAIAQFRYLVDLLLVHGRWSYLRICQVVTYFFYKNLTFTLTQFWFNFQTGFSGQRFYDDWFQSLYNVIFTALPVIMVGLYDKDVSASLSMKYPELYMEGIRNSFFKWRVVAIRAFLSVYQSLVFFYFVSSSNLSAKNSEGKIFGLWDVSTMAFTCVVITVNFRLLMNSNSITRWHYISVGGSILGWFIFVFIYSWIRTRYDRQENVYFVIYVLMSTPYFYIMLILVPIAALFCDFVYLGVQRWFFPYDYQIIQELHRHENDDSGRAQRLEIWNQSQPEETTLEISELPRAISKNTGFAFDSPGYESFFATQLGVHTSQNAWDVAKRASVRSQDIEQKE</sequence>
<dbReference type="SFLD" id="SFLDS00003">
    <property type="entry name" value="Haloacid_Dehalogenase"/>
    <property type="match status" value="1"/>
</dbReference>
<evidence type="ECO:0000256" key="5">
    <source>
        <dbReference type="ARBA" id="ARBA00022475"/>
    </source>
</evidence>
<feature type="binding site" evidence="16">
    <location>
        <position position="448"/>
    </location>
    <ligand>
        <name>ATP</name>
        <dbReference type="ChEBI" id="CHEBI:30616"/>
    </ligand>
</feature>
<feature type="binding site" evidence="17">
    <location>
        <position position="293"/>
    </location>
    <ligand>
        <name>Mg(2+)</name>
        <dbReference type="ChEBI" id="CHEBI:18420"/>
    </ligand>
</feature>
<feature type="domain" description="P-type ATPase C-terminal" evidence="20">
    <location>
        <begin position="843"/>
        <end position="1093"/>
    </location>
</feature>
<dbReference type="InterPro" id="IPR001757">
    <property type="entry name" value="P_typ_ATPase"/>
</dbReference>
<evidence type="ECO:0000256" key="18">
    <source>
        <dbReference type="RuleBase" id="RU362033"/>
    </source>
</evidence>
<evidence type="ECO:0000256" key="8">
    <source>
        <dbReference type="ARBA" id="ARBA00022741"/>
    </source>
</evidence>
<evidence type="ECO:0000256" key="4">
    <source>
        <dbReference type="ARBA" id="ARBA00022448"/>
    </source>
</evidence>
<keyword evidence="6 18" id="KW-0812">Transmembrane</keyword>
<dbReference type="PROSITE" id="PS00154">
    <property type="entry name" value="ATPASE_E1_E2"/>
    <property type="match status" value="1"/>
</dbReference>
<dbReference type="GO" id="GO:0000287">
    <property type="term" value="F:magnesium ion binding"/>
    <property type="evidence" value="ECO:0007669"/>
    <property type="project" value="UniProtKB-UniRule"/>
</dbReference>
<dbReference type="Gene3D" id="3.40.50.1000">
    <property type="entry name" value="HAD superfamily/HAD-like"/>
    <property type="match status" value="1"/>
</dbReference>
<feature type="binding site" evidence="16">
    <location>
        <position position="291"/>
    </location>
    <ligand>
        <name>ATP</name>
        <dbReference type="ChEBI" id="CHEBI:30616"/>
    </ligand>
</feature>
<organism evidence="21 22">
    <name type="scientific">Trifolium pratense</name>
    <name type="common">Red clover</name>
    <dbReference type="NCBI Taxonomy" id="57577"/>
    <lineage>
        <taxon>Eukaryota</taxon>
        <taxon>Viridiplantae</taxon>
        <taxon>Streptophyta</taxon>
        <taxon>Embryophyta</taxon>
        <taxon>Tracheophyta</taxon>
        <taxon>Spermatophyta</taxon>
        <taxon>Magnoliopsida</taxon>
        <taxon>eudicotyledons</taxon>
        <taxon>Gunneridae</taxon>
        <taxon>Pentapetalae</taxon>
        <taxon>rosids</taxon>
        <taxon>fabids</taxon>
        <taxon>Fabales</taxon>
        <taxon>Fabaceae</taxon>
        <taxon>Papilionoideae</taxon>
        <taxon>50 kb inversion clade</taxon>
        <taxon>NPAAA clade</taxon>
        <taxon>Hologalegina</taxon>
        <taxon>IRL clade</taxon>
        <taxon>Trifolieae</taxon>
        <taxon>Trifolium</taxon>
    </lineage>
</organism>
<dbReference type="FunFam" id="3.40.50.1000:FF:000023">
    <property type="entry name" value="Phospholipid-transporting ATPase"/>
    <property type="match status" value="1"/>
</dbReference>
<dbReference type="Proteomes" id="UP000236291">
    <property type="component" value="Unassembled WGS sequence"/>
</dbReference>
<dbReference type="SUPFAM" id="SSF81665">
    <property type="entry name" value="Calcium ATPase, transmembrane domain M"/>
    <property type="match status" value="1"/>
</dbReference>
<dbReference type="SUPFAM" id="SSF81653">
    <property type="entry name" value="Calcium ATPase, transduction domain A"/>
    <property type="match status" value="1"/>
</dbReference>
<comment type="caution">
    <text evidence="21">The sequence shown here is derived from an EMBL/GenBank/DDBJ whole genome shotgun (WGS) entry which is preliminary data.</text>
</comment>
<name>A0A2K3NKT2_TRIPR</name>
<dbReference type="InterPro" id="IPR006539">
    <property type="entry name" value="P-type_ATPase_IV"/>
</dbReference>
<dbReference type="SFLD" id="SFLDG00002">
    <property type="entry name" value="C1.7:_P-type_atpase_like"/>
    <property type="match status" value="1"/>
</dbReference>
<feature type="binding site" evidence="16">
    <location>
        <position position="292"/>
    </location>
    <ligand>
        <name>ATP</name>
        <dbReference type="ChEBI" id="CHEBI:30616"/>
    </ligand>
</feature>
<dbReference type="GO" id="GO:0016887">
    <property type="term" value="F:ATP hydrolysis activity"/>
    <property type="evidence" value="ECO:0007669"/>
    <property type="project" value="InterPro"/>
</dbReference>
<feature type="binding site" evidence="17">
    <location>
        <position position="821"/>
    </location>
    <ligand>
        <name>Mg(2+)</name>
        <dbReference type="ChEBI" id="CHEBI:18420"/>
    </ligand>
</feature>
<dbReference type="GO" id="GO:0140327">
    <property type="term" value="F:flippase activity"/>
    <property type="evidence" value="ECO:0007669"/>
    <property type="project" value="UniProtKB-ARBA"/>
</dbReference>
<dbReference type="EMBL" id="ASHM01000017">
    <property type="protein sequence ID" value="PNY03656.1"/>
    <property type="molecule type" value="Genomic_DNA"/>
</dbReference>
<feature type="transmembrane region" description="Helical" evidence="18">
    <location>
        <begin position="990"/>
        <end position="1009"/>
    </location>
</feature>
<feature type="binding site" evidence="16">
    <location>
        <position position="820"/>
    </location>
    <ligand>
        <name>ATP</name>
        <dbReference type="ChEBI" id="CHEBI:30616"/>
    </ligand>
</feature>
<keyword evidence="5" id="KW-1003">Cell membrane</keyword>
<evidence type="ECO:0000256" key="2">
    <source>
        <dbReference type="ARBA" id="ARBA00004236"/>
    </source>
</evidence>
<feature type="transmembrane region" description="Helical" evidence="18">
    <location>
        <begin position="169"/>
        <end position="198"/>
    </location>
</feature>
<comment type="subcellular location">
    <subcellularLocation>
        <location evidence="2">Cell membrane</location>
    </subcellularLocation>
    <subcellularLocation>
        <location evidence="1">Endomembrane system</location>
        <topology evidence="1">Multi-pass membrane protein</topology>
    </subcellularLocation>
    <subcellularLocation>
        <location evidence="18">Membrane</location>
        <topology evidence="18">Multi-pass membrane protein</topology>
    </subcellularLocation>
</comment>
<feature type="binding site" evidence="16">
    <location>
        <position position="505"/>
    </location>
    <ligand>
        <name>ATP</name>
        <dbReference type="ChEBI" id="CHEBI:30616"/>
    </ligand>
</feature>
<evidence type="ECO:0000256" key="12">
    <source>
        <dbReference type="ARBA" id="ARBA00022989"/>
    </source>
</evidence>
<reference evidence="21 22" key="1">
    <citation type="journal article" date="2014" name="Am. J. Bot.">
        <title>Genome assembly and annotation for red clover (Trifolium pratense; Fabaceae).</title>
        <authorList>
            <person name="Istvanek J."/>
            <person name="Jaros M."/>
            <person name="Krenek A."/>
            <person name="Repkova J."/>
        </authorList>
    </citation>
    <scope>NUCLEOTIDE SEQUENCE [LARGE SCALE GENOMIC DNA]</scope>
    <source>
        <strain evidence="22">cv. Tatra</strain>
        <tissue evidence="21">Young leaves</tissue>
    </source>
</reference>
<evidence type="ECO:0000256" key="13">
    <source>
        <dbReference type="ARBA" id="ARBA00023136"/>
    </source>
</evidence>
<dbReference type="GO" id="GO:0048194">
    <property type="term" value="P:Golgi vesicle budding"/>
    <property type="evidence" value="ECO:0007669"/>
    <property type="project" value="TreeGrafter"/>
</dbReference>
<dbReference type="GO" id="GO:0005802">
    <property type="term" value="C:trans-Golgi network"/>
    <property type="evidence" value="ECO:0007669"/>
    <property type="project" value="TreeGrafter"/>
</dbReference>
<feature type="transmembrane region" description="Helical" evidence="18">
    <location>
        <begin position="907"/>
        <end position="927"/>
    </location>
</feature>
<feature type="binding site" evidence="16">
    <location>
        <position position="293"/>
    </location>
    <ligand>
        <name>ATP</name>
        <dbReference type="ChEBI" id="CHEBI:30616"/>
    </ligand>
</feature>
<dbReference type="Gene3D" id="2.70.150.10">
    <property type="entry name" value="Calcium-transporting ATPase, cytoplasmic transduction domain A"/>
    <property type="match status" value="1"/>
</dbReference>
<keyword evidence="11 18" id="KW-1278">Translocase</keyword>